<dbReference type="InterPro" id="IPR005914">
    <property type="entry name" value="Acac_CoA_synth"/>
</dbReference>
<dbReference type="NCBIfam" id="NF002937">
    <property type="entry name" value="PRK03584.1"/>
    <property type="match status" value="1"/>
</dbReference>
<feature type="domain" description="AMP-dependent synthetase/ligase" evidence="5">
    <location>
        <begin position="114"/>
        <end position="482"/>
    </location>
</feature>
<dbReference type="SUPFAM" id="SSF56801">
    <property type="entry name" value="Acetyl-CoA synthetase-like"/>
    <property type="match status" value="1"/>
</dbReference>
<name>A0ABP9E6W3_9PSEU</name>
<evidence type="ECO:0000259" key="5">
    <source>
        <dbReference type="Pfam" id="PF00501"/>
    </source>
</evidence>
<keyword evidence="2 7" id="KW-0436">Ligase</keyword>
<dbReference type="CDD" id="cd05943">
    <property type="entry name" value="AACS"/>
    <property type="match status" value="1"/>
</dbReference>
<gene>
    <name evidence="7" type="ORF">GCM10023203_19140</name>
</gene>
<dbReference type="Gene3D" id="3.30.300.30">
    <property type="match status" value="1"/>
</dbReference>
<comment type="similarity">
    <text evidence="1">Belongs to the ATP-dependent AMP-binding enzyme family.</text>
</comment>
<evidence type="ECO:0000256" key="2">
    <source>
        <dbReference type="ARBA" id="ARBA00022598"/>
    </source>
</evidence>
<dbReference type="Pfam" id="PF16177">
    <property type="entry name" value="ACAS_N"/>
    <property type="match status" value="1"/>
</dbReference>
<dbReference type="GO" id="GO:0016874">
    <property type="term" value="F:ligase activity"/>
    <property type="evidence" value="ECO:0007669"/>
    <property type="project" value="UniProtKB-KW"/>
</dbReference>
<dbReference type="NCBIfam" id="TIGR01217">
    <property type="entry name" value="ac_ac_CoA_syn"/>
    <property type="match status" value="1"/>
</dbReference>
<dbReference type="InterPro" id="IPR020845">
    <property type="entry name" value="AMP-binding_CS"/>
</dbReference>
<dbReference type="PROSITE" id="PS00455">
    <property type="entry name" value="AMP_BINDING"/>
    <property type="match status" value="1"/>
</dbReference>
<dbReference type="Gene3D" id="3.40.50.12780">
    <property type="entry name" value="N-terminal domain of ligase-like"/>
    <property type="match status" value="1"/>
</dbReference>
<dbReference type="Proteomes" id="UP001500457">
    <property type="component" value="Unassembled WGS sequence"/>
</dbReference>
<keyword evidence="4" id="KW-0067">ATP-binding</keyword>
<keyword evidence="3" id="KW-0547">Nucleotide-binding</keyword>
<accession>A0ABP9E6W3</accession>
<evidence type="ECO:0000313" key="7">
    <source>
        <dbReference type="EMBL" id="GAA4870133.1"/>
    </source>
</evidence>
<dbReference type="Pfam" id="PF00501">
    <property type="entry name" value="AMP-binding"/>
    <property type="match status" value="1"/>
</dbReference>
<sequence length="665" mass="71836">MPMSTPSETTEPEILWRPDETTVQNARITAFAQHVAREHGVTVDTYDQLWAWSTSDLPAFWGAIVDFLGVRFHDRPSTVLGSDAMPGAEWFPGATLNYAEHALWPREGGADGDTAIVAVREDGRRVARTYGELRADVARARAGLVALGVGRGDRVVALAPNTVETLVAFLAAASLGATWSSCSPDFGARAVVDRFAQIEPSVLVAVDGYLYNGKGYDVRGTVDDLRGQLPTLRAFVGIDYLADDAWGGRDDVVRWADFTDHADAELTVDPVPFDHPLWILYSSGTTGLPKGIVHSHGGIVVEHLKSLAIQHDLGPGDRFFWFTTTGWMMWNLLISGLLVGSTVVAFDGSPGHPDLDVLWKMAADEGVTLFGTSASFVQSCLKAGLRPRDAFDLSAIRSVGSTGSPLSPEGFDWLRDAVGGQLQIASVSGGTDTCAAFVGVAPTVPVWRGEISCRALGCAVESFDPQGNPVIDEVGELVITRPMPSMPVMLWNDTDGSRMRESYFEDFPGIWRHGDWILITPRGSCVIRGRSDSTLNRGGVRMGTAEFYEVVESFDEVLDSLVIDTSGLEGARDGGELICFLVLGEGVAFSDVEGQLKKALRSQLSPRHVPDRFLVVADIPRTLNGKKSEVPVKRILAGTDPDKAVSKDALRNPEALEDVVARARD</sequence>
<dbReference type="PANTHER" id="PTHR42921">
    <property type="entry name" value="ACETOACETYL-COA SYNTHETASE"/>
    <property type="match status" value="1"/>
</dbReference>
<reference evidence="8" key="1">
    <citation type="journal article" date="2019" name="Int. J. Syst. Evol. Microbiol.">
        <title>The Global Catalogue of Microorganisms (GCM) 10K type strain sequencing project: providing services to taxonomists for standard genome sequencing and annotation.</title>
        <authorList>
            <consortium name="The Broad Institute Genomics Platform"/>
            <consortium name="The Broad Institute Genome Sequencing Center for Infectious Disease"/>
            <person name="Wu L."/>
            <person name="Ma J."/>
        </authorList>
    </citation>
    <scope>NUCLEOTIDE SEQUENCE [LARGE SCALE GENOMIC DNA]</scope>
    <source>
        <strain evidence="8">JCM 17983</strain>
    </source>
</reference>
<dbReference type="InterPro" id="IPR045851">
    <property type="entry name" value="AMP-bd_C_sf"/>
</dbReference>
<evidence type="ECO:0000256" key="3">
    <source>
        <dbReference type="ARBA" id="ARBA00022741"/>
    </source>
</evidence>
<dbReference type="EMBL" id="BAABHQ010000004">
    <property type="protein sequence ID" value="GAA4870133.1"/>
    <property type="molecule type" value="Genomic_DNA"/>
</dbReference>
<keyword evidence="8" id="KW-1185">Reference proteome</keyword>
<evidence type="ECO:0000256" key="4">
    <source>
        <dbReference type="ARBA" id="ARBA00022840"/>
    </source>
</evidence>
<proteinExistence type="inferred from homology"/>
<dbReference type="InterPro" id="IPR042099">
    <property type="entry name" value="ANL_N_sf"/>
</dbReference>
<protein>
    <submittedName>
        <fullName evidence="7">Acetoacetate--CoA ligase</fullName>
    </submittedName>
</protein>
<evidence type="ECO:0000256" key="1">
    <source>
        <dbReference type="ARBA" id="ARBA00006432"/>
    </source>
</evidence>
<evidence type="ECO:0000259" key="6">
    <source>
        <dbReference type="Pfam" id="PF16177"/>
    </source>
</evidence>
<dbReference type="PANTHER" id="PTHR42921:SF1">
    <property type="entry name" value="ACETOACETYL-COA SYNTHETASE"/>
    <property type="match status" value="1"/>
</dbReference>
<dbReference type="InterPro" id="IPR032387">
    <property type="entry name" value="ACAS_N"/>
</dbReference>
<organism evidence="7 8">
    <name type="scientific">Actinomycetospora straminea</name>
    <dbReference type="NCBI Taxonomy" id="663607"/>
    <lineage>
        <taxon>Bacteria</taxon>
        <taxon>Bacillati</taxon>
        <taxon>Actinomycetota</taxon>
        <taxon>Actinomycetes</taxon>
        <taxon>Pseudonocardiales</taxon>
        <taxon>Pseudonocardiaceae</taxon>
        <taxon>Actinomycetospora</taxon>
    </lineage>
</organism>
<evidence type="ECO:0000313" key="8">
    <source>
        <dbReference type="Proteomes" id="UP001500457"/>
    </source>
</evidence>
<dbReference type="InterPro" id="IPR000873">
    <property type="entry name" value="AMP-dep_synth/lig_dom"/>
</dbReference>
<feature type="domain" description="Acetyl-coenzyme A synthetase N-terminal" evidence="6">
    <location>
        <begin position="46"/>
        <end position="102"/>
    </location>
</feature>
<comment type="caution">
    <text evidence="7">The sequence shown here is derived from an EMBL/GenBank/DDBJ whole genome shotgun (WGS) entry which is preliminary data.</text>
</comment>